<comment type="caution">
    <text evidence="3">The sequence shown here is derived from an EMBL/GenBank/DDBJ whole genome shotgun (WGS) entry which is preliminary data.</text>
</comment>
<dbReference type="Proteomes" id="UP001295684">
    <property type="component" value="Unassembled WGS sequence"/>
</dbReference>
<protein>
    <submittedName>
        <fullName evidence="3">Uncharacterized protein</fullName>
    </submittedName>
</protein>
<keyword evidence="4" id="KW-1185">Reference proteome</keyword>
<gene>
    <name evidence="3" type="ORF">ECRASSUSDP1_LOCUS28819</name>
</gene>
<dbReference type="AlphaFoldDB" id="A0AAD1YAB2"/>
<feature type="compositionally biased region" description="Polar residues" evidence="2">
    <location>
        <begin position="442"/>
        <end position="460"/>
    </location>
</feature>
<reference evidence="3" key="1">
    <citation type="submission" date="2023-07" db="EMBL/GenBank/DDBJ databases">
        <authorList>
            <consortium name="AG Swart"/>
            <person name="Singh M."/>
            <person name="Singh A."/>
            <person name="Seah K."/>
            <person name="Emmerich C."/>
        </authorList>
    </citation>
    <scope>NUCLEOTIDE SEQUENCE</scope>
    <source>
        <strain evidence="3">DP1</strain>
    </source>
</reference>
<name>A0AAD1YAB2_EUPCR</name>
<proteinExistence type="predicted"/>
<evidence type="ECO:0000313" key="4">
    <source>
        <dbReference type="Proteomes" id="UP001295684"/>
    </source>
</evidence>
<feature type="region of interest" description="Disordered" evidence="2">
    <location>
        <begin position="441"/>
        <end position="484"/>
    </location>
</feature>
<keyword evidence="1" id="KW-0175">Coiled coil</keyword>
<dbReference type="EMBL" id="CAMPGE010029707">
    <property type="protein sequence ID" value="CAI2387190.1"/>
    <property type="molecule type" value="Genomic_DNA"/>
</dbReference>
<evidence type="ECO:0000313" key="3">
    <source>
        <dbReference type="EMBL" id="CAI2387190.1"/>
    </source>
</evidence>
<accession>A0AAD1YAB2</accession>
<feature type="region of interest" description="Disordered" evidence="2">
    <location>
        <begin position="1"/>
        <end position="21"/>
    </location>
</feature>
<feature type="coiled-coil region" evidence="1">
    <location>
        <begin position="332"/>
        <end position="359"/>
    </location>
</feature>
<sequence length="559" mass="64088">MTDKEMSFSLFEDPAHDSTPSYKESEYENINVFEDFSQDPICSLNFREMKNIPQCLVTTFEIFVTSLNSFQLRLNKFKKEQDIINQKMKKTIISQAKLSQKANERTSEKFGETKLKIDEATFKTRVDILDILKSKFEKIDLAMTDLYSKSHNCDDLILKSKDFVVKADLDPTITRLTDIAESALTKASGLSQTSKSLDLLKEDLKGFKAYYETQSEQLSSKIYNMASQISAAQAAQAARAAEAKHEAGLADRELACRVESVLKSKLEPFQNSIQTLTNQMAEIQQKSQKDSNLHQWKDQMEARIQELADRATAEKSIQYNQENLEEGFGKDFESLDKEINQLETEVEKATKVLPLKKRKTSFKKKSIKLQAIKNEFTNKFKIHHATIEDKINTKIESIEARISKLENPLPLKNLHKEHKEFILTKPTDSPKAKVRFEDDIQKPQTQLNLEPHRTSQNPKSPYSKPSERSFWTNSSYKSKRNEAREPRKLEAIKVNVRRRPSGRNSIELGAGLRALESIEVKYEPIQAFPENHKYKNMHASFLSPKYAASMGDKLNSGFS</sequence>
<evidence type="ECO:0000256" key="1">
    <source>
        <dbReference type="SAM" id="Coils"/>
    </source>
</evidence>
<evidence type="ECO:0000256" key="2">
    <source>
        <dbReference type="SAM" id="MobiDB-lite"/>
    </source>
</evidence>
<organism evidence="3 4">
    <name type="scientific">Euplotes crassus</name>
    <dbReference type="NCBI Taxonomy" id="5936"/>
    <lineage>
        <taxon>Eukaryota</taxon>
        <taxon>Sar</taxon>
        <taxon>Alveolata</taxon>
        <taxon>Ciliophora</taxon>
        <taxon>Intramacronucleata</taxon>
        <taxon>Spirotrichea</taxon>
        <taxon>Hypotrichia</taxon>
        <taxon>Euplotida</taxon>
        <taxon>Euplotidae</taxon>
        <taxon>Moneuplotes</taxon>
    </lineage>
</organism>